<dbReference type="SMART" id="SM00834">
    <property type="entry name" value="CxxC_CXXC_SSSS"/>
    <property type="match status" value="1"/>
</dbReference>
<dbReference type="RefSeq" id="WP_074769954.1">
    <property type="nucleotide sequence ID" value="NZ_FNWO01000014.1"/>
</dbReference>
<dbReference type="InterPro" id="IPR009562">
    <property type="entry name" value="DUF1178"/>
</dbReference>
<evidence type="ECO:0000313" key="3">
    <source>
        <dbReference type="Proteomes" id="UP000182983"/>
    </source>
</evidence>
<dbReference type="Pfam" id="PF06676">
    <property type="entry name" value="DUF1178"/>
    <property type="match status" value="1"/>
</dbReference>
<dbReference type="InterPro" id="IPR013429">
    <property type="entry name" value="Regulatory_FmdB_Zinc_ribbon"/>
</dbReference>
<dbReference type="Proteomes" id="UP000182983">
    <property type="component" value="Unassembled WGS sequence"/>
</dbReference>
<organism evidence="2 3">
    <name type="scientific">Magnetospirillum fulvum</name>
    <name type="common">Rhodospirillum fulvum</name>
    <dbReference type="NCBI Taxonomy" id="1082"/>
    <lineage>
        <taxon>Bacteria</taxon>
        <taxon>Pseudomonadati</taxon>
        <taxon>Pseudomonadota</taxon>
        <taxon>Alphaproteobacteria</taxon>
        <taxon>Rhodospirillales</taxon>
        <taxon>Rhodospirillaceae</taxon>
        <taxon>Magnetospirillum</taxon>
    </lineage>
</organism>
<protein>
    <recommendedName>
        <fullName evidence="1">Putative regulatory protein FmdB zinc ribbon domain-containing protein</fullName>
    </recommendedName>
</protein>
<name>A0A1H6JCG9_MAGFU</name>
<evidence type="ECO:0000313" key="2">
    <source>
        <dbReference type="EMBL" id="SEH56522.1"/>
    </source>
</evidence>
<evidence type="ECO:0000259" key="1">
    <source>
        <dbReference type="SMART" id="SM00834"/>
    </source>
</evidence>
<gene>
    <name evidence="2" type="ORF">SAMN04244559_02973</name>
</gene>
<sequence>MILYRLRCAHGHEFEEWFANGAEYDSRAAAGTLACPECGATDVAKAIMAPNLGRAKAAAPAPACPPQGCGGCAFANQH</sequence>
<feature type="domain" description="Putative regulatory protein FmdB zinc ribbon" evidence="1">
    <location>
        <begin position="1"/>
        <end position="48"/>
    </location>
</feature>
<accession>A0A1H6JCG9</accession>
<dbReference type="AlphaFoldDB" id="A0A1H6JCG9"/>
<dbReference type="OrthoDB" id="9799894at2"/>
<reference evidence="3" key="1">
    <citation type="submission" date="2016-10" db="EMBL/GenBank/DDBJ databases">
        <authorList>
            <person name="Varghese N."/>
            <person name="Submissions S."/>
        </authorList>
    </citation>
    <scope>NUCLEOTIDE SEQUENCE [LARGE SCALE GENOMIC DNA]</scope>
    <source>
        <strain evidence="3">DSM 13234</strain>
    </source>
</reference>
<dbReference type="EMBL" id="FNWO01000014">
    <property type="protein sequence ID" value="SEH56522.1"/>
    <property type="molecule type" value="Genomic_DNA"/>
</dbReference>
<proteinExistence type="predicted"/>
<keyword evidence="3" id="KW-1185">Reference proteome</keyword>